<protein>
    <recommendedName>
        <fullName evidence="1">SpoVT-AbrB domain-containing protein</fullName>
    </recommendedName>
</protein>
<gene>
    <name evidence="2" type="ORF">GFER_17260</name>
</gene>
<dbReference type="Proteomes" id="UP000035068">
    <property type="component" value="Unassembled WGS sequence"/>
</dbReference>
<keyword evidence="3" id="KW-1185">Reference proteome</keyword>
<dbReference type="InterPro" id="IPR007159">
    <property type="entry name" value="SpoVT-AbrB_dom"/>
</dbReference>
<evidence type="ECO:0000313" key="3">
    <source>
        <dbReference type="Proteomes" id="UP000035068"/>
    </source>
</evidence>
<dbReference type="SMART" id="SM00966">
    <property type="entry name" value="SpoVT_AbrB"/>
    <property type="match status" value="1"/>
</dbReference>
<sequence length="76" mass="8721">MPYAKLSSKSQIVIPAAIRRKLRVSPGDTLEMTLKDDTVTIRKAPVSYLEALESCASDLWRGSEKELQKERDQWER</sequence>
<feature type="domain" description="SpoVT-AbrB" evidence="1">
    <location>
        <begin position="4"/>
        <end position="49"/>
    </location>
</feature>
<dbReference type="SUPFAM" id="SSF89447">
    <property type="entry name" value="AbrB/MazE/MraZ-like"/>
    <property type="match status" value="1"/>
</dbReference>
<reference evidence="2 3" key="1">
    <citation type="submission" date="2014-12" db="EMBL/GenBank/DDBJ databases">
        <title>Genomes of Geoalkalibacter ferrihydriticus and Geoalkalibacter subterraneus, two haloalkaliphilic metal-reducing members of the Geobacteraceae.</title>
        <authorList>
            <person name="Badalamenti J.P."/>
            <person name="Torres C.I."/>
            <person name="Krajmalnik-Brown R."/>
            <person name="Bond D.R."/>
        </authorList>
    </citation>
    <scope>NUCLEOTIDE SEQUENCE [LARGE SCALE GENOMIC DNA]</scope>
    <source>
        <strain evidence="2 3">DSM 17813</strain>
    </source>
</reference>
<name>A0A0C2HRE9_9BACT</name>
<evidence type="ECO:0000259" key="1">
    <source>
        <dbReference type="SMART" id="SM00966"/>
    </source>
</evidence>
<dbReference type="RefSeq" id="WP_040101310.1">
    <property type="nucleotide sequence ID" value="NZ_JWJD01000016.1"/>
</dbReference>
<accession>A0A0C2HRE9</accession>
<comment type="caution">
    <text evidence="2">The sequence shown here is derived from an EMBL/GenBank/DDBJ whole genome shotgun (WGS) entry which is preliminary data.</text>
</comment>
<dbReference type="Pfam" id="PF04014">
    <property type="entry name" value="MazE_antitoxin"/>
    <property type="match status" value="1"/>
</dbReference>
<dbReference type="GO" id="GO:0003677">
    <property type="term" value="F:DNA binding"/>
    <property type="evidence" value="ECO:0007669"/>
    <property type="project" value="InterPro"/>
</dbReference>
<dbReference type="InterPro" id="IPR037914">
    <property type="entry name" value="SpoVT-AbrB_sf"/>
</dbReference>
<dbReference type="EMBL" id="JWJD01000016">
    <property type="protein sequence ID" value="KIH75357.1"/>
    <property type="molecule type" value="Genomic_DNA"/>
</dbReference>
<dbReference type="NCBIfam" id="TIGR01439">
    <property type="entry name" value="lp_hng_hel_AbrB"/>
    <property type="match status" value="1"/>
</dbReference>
<dbReference type="AlphaFoldDB" id="A0A0C2HRE9"/>
<proteinExistence type="predicted"/>
<organism evidence="2 3">
    <name type="scientific">Geoalkalibacter ferrihydriticus DSM 17813</name>
    <dbReference type="NCBI Taxonomy" id="1121915"/>
    <lineage>
        <taxon>Bacteria</taxon>
        <taxon>Pseudomonadati</taxon>
        <taxon>Thermodesulfobacteriota</taxon>
        <taxon>Desulfuromonadia</taxon>
        <taxon>Desulfuromonadales</taxon>
        <taxon>Geoalkalibacteraceae</taxon>
        <taxon>Geoalkalibacter</taxon>
    </lineage>
</organism>
<evidence type="ECO:0000313" key="2">
    <source>
        <dbReference type="EMBL" id="KIH75357.1"/>
    </source>
</evidence>
<dbReference type="Gene3D" id="2.10.260.10">
    <property type="match status" value="1"/>
</dbReference>